<dbReference type="EMBL" id="CP040710">
    <property type="protein sequence ID" value="QCW99357.1"/>
    <property type="molecule type" value="Genomic_DNA"/>
</dbReference>
<evidence type="ECO:0008006" key="3">
    <source>
        <dbReference type="Google" id="ProtNLM"/>
    </source>
</evidence>
<dbReference type="Gene3D" id="3.20.20.80">
    <property type="entry name" value="Glycosidases"/>
    <property type="match status" value="1"/>
</dbReference>
<protein>
    <recommendedName>
        <fullName evidence="3">Arabinogalactan endo-beta-1,4-galactanase</fullName>
    </recommendedName>
</protein>
<gene>
    <name evidence="1" type="ORF">FGM00_04240</name>
</gene>
<evidence type="ECO:0000313" key="1">
    <source>
        <dbReference type="EMBL" id="QCW99357.1"/>
    </source>
</evidence>
<organism evidence="1 2">
    <name type="scientific">Aggregatimonas sangjinii</name>
    <dbReference type="NCBI Taxonomy" id="2583587"/>
    <lineage>
        <taxon>Bacteria</taxon>
        <taxon>Pseudomonadati</taxon>
        <taxon>Bacteroidota</taxon>
        <taxon>Flavobacteriia</taxon>
        <taxon>Flavobacteriales</taxon>
        <taxon>Flavobacteriaceae</taxon>
        <taxon>Aggregatimonas</taxon>
    </lineage>
</organism>
<dbReference type="Proteomes" id="UP000310017">
    <property type="component" value="Chromosome"/>
</dbReference>
<evidence type="ECO:0000313" key="2">
    <source>
        <dbReference type="Proteomes" id="UP000310017"/>
    </source>
</evidence>
<reference evidence="1 2" key="1">
    <citation type="submission" date="2019-05" db="EMBL/GenBank/DDBJ databases">
        <title>Genome sequencing of F202Z8.</title>
        <authorList>
            <person name="Kwon Y.M."/>
        </authorList>
    </citation>
    <scope>NUCLEOTIDE SEQUENCE [LARGE SCALE GENOMIC DNA]</scope>
    <source>
        <strain evidence="1 2">F202Z8</strain>
    </source>
</reference>
<dbReference type="OrthoDB" id="1403831at2"/>
<keyword evidence="2" id="KW-1185">Reference proteome</keyword>
<dbReference type="InterPro" id="IPR017853">
    <property type="entry name" value="GH"/>
</dbReference>
<proteinExistence type="predicted"/>
<sequence>MASLSFCSEEVMDAPAPTAFECTSHVANPKGKRVVGLDILDLSQTGSFNDNIDLAKQMGIDFIALHINWTAIETSPNVFIDPDDALASLAKIAIDNNLKFSLTIRPIDLTGKTVPKDLENKRFNVPEMSNRFDKLMDFVFTKVDPSVLQNLQIGNEIDGYDTASEAPDFWQDYGIFLGAIAHHIHLKYPSLQIGFTGTIPGLLENPAVFNDLLQNVDILGATYYPLNSDFNVKHPTVVFEDLNALVAAFPSKPIYLQEVGYQSSPTNNSSESKQAEFYCNFFAAWDSQRDAIFSANLVRLHDYSITAAQEGARPYDISDIVFIEYLRTLGIRTYDGDGTEKEAFSIIQDNLIARGW</sequence>
<dbReference type="AlphaFoldDB" id="A0A5B7SQW1"/>
<accession>A0A5B7SQW1</accession>
<dbReference type="SUPFAM" id="SSF51445">
    <property type="entry name" value="(Trans)glycosidases"/>
    <property type="match status" value="1"/>
</dbReference>
<dbReference type="RefSeq" id="WP_138851710.1">
    <property type="nucleotide sequence ID" value="NZ_CP040710.1"/>
</dbReference>
<dbReference type="KEGG" id="asag:FGM00_04240"/>
<name>A0A5B7SQW1_9FLAO</name>